<dbReference type="GO" id="GO:0007186">
    <property type="term" value="P:G protein-coupled receptor signaling pathway"/>
    <property type="evidence" value="ECO:0000318"/>
    <property type="project" value="GO_Central"/>
</dbReference>
<keyword evidence="6 10" id="KW-0472">Membrane</keyword>
<feature type="transmembrane region" description="Helical" evidence="10">
    <location>
        <begin position="255"/>
        <end position="283"/>
    </location>
</feature>
<dbReference type="PANTHER" id="PTHR24249">
    <property type="entry name" value="HISTAMINE RECEPTOR-RELATED G-PROTEIN COUPLED RECEPTOR"/>
    <property type="match status" value="1"/>
</dbReference>
<dbReference type="PROSITE" id="PS50262">
    <property type="entry name" value="G_PROTEIN_RECEP_F1_2"/>
    <property type="match status" value="1"/>
</dbReference>
<dbReference type="InParanoid" id="A7RYK8"/>
<dbReference type="eggNOG" id="KOG3656">
    <property type="taxonomic scope" value="Eukaryota"/>
</dbReference>
<evidence type="ECO:0000256" key="10">
    <source>
        <dbReference type="SAM" id="Phobius"/>
    </source>
</evidence>
<feature type="transmembrane region" description="Helical" evidence="10">
    <location>
        <begin position="295"/>
        <end position="315"/>
    </location>
</feature>
<dbReference type="Gene3D" id="1.20.1070.10">
    <property type="entry name" value="Rhodopsin 7-helix transmembrane proteins"/>
    <property type="match status" value="1"/>
</dbReference>
<evidence type="ECO:0000256" key="3">
    <source>
        <dbReference type="ARBA" id="ARBA00022692"/>
    </source>
</evidence>
<gene>
    <name evidence="12" type="ORF">NEMVEDRAFT_v1g204049</name>
</gene>
<feature type="transmembrane region" description="Helical" evidence="10">
    <location>
        <begin position="172"/>
        <end position="189"/>
    </location>
</feature>
<organism evidence="12 13">
    <name type="scientific">Nematostella vectensis</name>
    <name type="common">Starlet sea anemone</name>
    <dbReference type="NCBI Taxonomy" id="45351"/>
    <lineage>
        <taxon>Eukaryota</taxon>
        <taxon>Metazoa</taxon>
        <taxon>Cnidaria</taxon>
        <taxon>Anthozoa</taxon>
        <taxon>Hexacorallia</taxon>
        <taxon>Actiniaria</taxon>
        <taxon>Edwardsiidae</taxon>
        <taxon>Nematostella</taxon>
    </lineage>
</organism>
<comment type="subcellular location">
    <subcellularLocation>
        <location evidence="1">Cell membrane</location>
        <topology evidence="1">Multi-pass membrane protein</topology>
    </subcellularLocation>
</comment>
<dbReference type="HOGENOM" id="CLU_834976_0_0_1"/>
<evidence type="ECO:0000256" key="7">
    <source>
        <dbReference type="ARBA" id="ARBA00023170"/>
    </source>
</evidence>
<keyword evidence="8 9" id="KW-0807">Transducer</keyword>
<evidence type="ECO:0000256" key="1">
    <source>
        <dbReference type="ARBA" id="ARBA00004651"/>
    </source>
</evidence>
<keyword evidence="5 9" id="KW-0297">G-protein coupled receptor</keyword>
<dbReference type="PhylomeDB" id="A7RYK8"/>
<protein>
    <recommendedName>
        <fullName evidence="11">G-protein coupled receptors family 1 profile domain-containing protein</fullName>
    </recommendedName>
</protein>
<dbReference type="GO" id="GO:0005886">
    <property type="term" value="C:plasma membrane"/>
    <property type="evidence" value="ECO:0000318"/>
    <property type="project" value="GO_Central"/>
</dbReference>
<dbReference type="AlphaFoldDB" id="A7RYK8"/>
<dbReference type="Proteomes" id="UP000001593">
    <property type="component" value="Unassembled WGS sequence"/>
</dbReference>
<reference evidence="12 13" key="1">
    <citation type="journal article" date="2007" name="Science">
        <title>Sea anemone genome reveals ancestral eumetazoan gene repertoire and genomic organization.</title>
        <authorList>
            <person name="Putnam N.H."/>
            <person name="Srivastava M."/>
            <person name="Hellsten U."/>
            <person name="Dirks B."/>
            <person name="Chapman J."/>
            <person name="Salamov A."/>
            <person name="Terry A."/>
            <person name="Shapiro H."/>
            <person name="Lindquist E."/>
            <person name="Kapitonov V.V."/>
            <person name="Jurka J."/>
            <person name="Genikhovich G."/>
            <person name="Grigoriev I.V."/>
            <person name="Lucas S.M."/>
            <person name="Steele R.E."/>
            <person name="Finnerty J.R."/>
            <person name="Technau U."/>
            <person name="Martindale M.Q."/>
            <person name="Rokhsar D.S."/>
        </authorList>
    </citation>
    <scope>NUCLEOTIDE SEQUENCE [LARGE SCALE GENOMIC DNA]</scope>
    <source>
        <strain evidence="13">CH2 X CH6</strain>
    </source>
</reference>
<proteinExistence type="inferred from homology"/>
<evidence type="ECO:0000259" key="11">
    <source>
        <dbReference type="PROSITE" id="PS50262"/>
    </source>
</evidence>
<evidence type="ECO:0000256" key="5">
    <source>
        <dbReference type="ARBA" id="ARBA00023040"/>
    </source>
</evidence>
<keyword evidence="4 10" id="KW-1133">Transmembrane helix</keyword>
<evidence type="ECO:0000256" key="4">
    <source>
        <dbReference type="ARBA" id="ARBA00022989"/>
    </source>
</evidence>
<evidence type="ECO:0000256" key="9">
    <source>
        <dbReference type="RuleBase" id="RU000688"/>
    </source>
</evidence>
<keyword evidence="7 9" id="KW-0675">Receptor</keyword>
<comment type="similarity">
    <text evidence="9">Belongs to the G-protein coupled receptor 1 family.</text>
</comment>
<dbReference type="GO" id="GO:0004930">
    <property type="term" value="F:G protein-coupled receptor activity"/>
    <property type="evidence" value="ECO:0000318"/>
    <property type="project" value="GO_Central"/>
</dbReference>
<feature type="transmembrane region" description="Helical" evidence="10">
    <location>
        <begin position="7"/>
        <end position="27"/>
    </location>
</feature>
<evidence type="ECO:0000313" key="13">
    <source>
        <dbReference type="Proteomes" id="UP000001593"/>
    </source>
</evidence>
<dbReference type="InterPro" id="IPR000276">
    <property type="entry name" value="GPCR_Rhodpsn"/>
</dbReference>
<feature type="transmembrane region" description="Helical" evidence="10">
    <location>
        <begin position="133"/>
        <end position="151"/>
    </location>
</feature>
<dbReference type="InterPro" id="IPR017452">
    <property type="entry name" value="GPCR_Rhodpsn_7TM"/>
</dbReference>
<sequence>MAKSNKFGYLEISTSVLIAIASSLATWSTRREHQVWLLEVQISLCLGESIKFGYLKYGYIGSLFSAWDICCCNTTLAWCKVPYSQLEIFVVVDTTLALAIYDLCACYNSLIPAKDICRCRYDLPEKFDMVEDFLWIYSFLCTSFCLGAISYDRYTAVTKVFRYHVIITRRRGYCVIGSIWFFAISFSSIRFKISEDRLPMLWLATALIACTFPLWVTSYSYLYIFKSAHAQTQFIVNSSPIEERRKIEAAHQRKTAWTIGIIISVFVLLYLPSLVVACIDMFVTEECVIVRARVVAWPWVTFICYISSAVNPWIYSFRFPWFRQALKQTFTFS</sequence>
<keyword evidence="3 9" id="KW-0812">Transmembrane</keyword>
<dbReference type="SUPFAM" id="SSF81321">
    <property type="entry name" value="Family A G protein-coupled receptor-like"/>
    <property type="match status" value="1"/>
</dbReference>
<feature type="domain" description="G-protein coupled receptors family 1 profile" evidence="11">
    <location>
        <begin position="133"/>
        <end position="315"/>
    </location>
</feature>
<dbReference type="PANTHER" id="PTHR24249:SF372">
    <property type="entry name" value="G-PROTEIN COUPLED RECEPTORS FAMILY 1 PROFILE DOMAIN-CONTAINING PROTEIN"/>
    <property type="match status" value="1"/>
</dbReference>
<dbReference type="Pfam" id="PF00001">
    <property type="entry name" value="7tm_1"/>
    <property type="match status" value="1"/>
</dbReference>
<dbReference type="PRINTS" id="PR00237">
    <property type="entry name" value="GPCRRHODOPSN"/>
</dbReference>
<evidence type="ECO:0000256" key="6">
    <source>
        <dbReference type="ARBA" id="ARBA00023136"/>
    </source>
</evidence>
<name>A7RYK8_NEMVE</name>
<dbReference type="CDD" id="cd00637">
    <property type="entry name" value="7tm_classA_rhodopsin-like"/>
    <property type="match status" value="1"/>
</dbReference>
<accession>A7RYK8</accession>
<keyword evidence="2" id="KW-1003">Cell membrane</keyword>
<evidence type="ECO:0000256" key="8">
    <source>
        <dbReference type="ARBA" id="ARBA00023224"/>
    </source>
</evidence>
<dbReference type="InterPro" id="IPR050569">
    <property type="entry name" value="TAAR"/>
</dbReference>
<dbReference type="PROSITE" id="PS00237">
    <property type="entry name" value="G_PROTEIN_RECEP_F1_1"/>
    <property type="match status" value="1"/>
</dbReference>
<keyword evidence="13" id="KW-1185">Reference proteome</keyword>
<dbReference type="EMBL" id="DS469553">
    <property type="protein sequence ID" value="EDO43479.1"/>
    <property type="molecule type" value="Genomic_DNA"/>
</dbReference>
<evidence type="ECO:0000313" key="12">
    <source>
        <dbReference type="EMBL" id="EDO43479.1"/>
    </source>
</evidence>
<evidence type="ECO:0000256" key="2">
    <source>
        <dbReference type="ARBA" id="ARBA00022475"/>
    </source>
</evidence>
<feature type="transmembrane region" description="Helical" evidence="10">
    <location>
        <begin position="201"/>
        <end position="224"/>
    </location>
</feature>